<evidence type="ECO:0000256" key="3">
    <source>
        <dbReference type="ARBA" id="ARBA00022857"/>
    </source>
</evidence>
<dbReference type="InterPro" id="IPR002504">
    <property type="entry name" value="NADK"/>
</dbReference>
<comment type="similarity">
    <text evidence="6">Belongs to the NAD kinase family.</text>
</comment>
<dbReference type="InterPro" id="IPR017437">
    <property type="entry name" value="ATP-NAD_kinase_PpnK-typ_C"/>
</dbReference>
<proteinExistence type="inferred from homology"/>
<dbReference type="AlphaFoldDB" id="A0A6I2UYL7"/>
<evidence type="ECO:0000313" key="7">
    <source>
        <dbReference type="EMBL" id="MSV24366.1"/>
    </source>
</evidence>
<feature type="binding site" evidence="6">
    <location>
        <begin position="182"/>
        <end position="187"/>
    </location>
    <ligand>
        <name>NAD(+)</name>
        <dbReference type="ChEBI" id="CHEBI:57540"/>
    </ligand>
</feature>
<organism evidence="7 8">
    <name type="scientific">Selenomonas montiformis</name>
    <dbReference type="NCBI Taxonomy" id="2652285"/>
    <lineage>
        <taxon>Bacteria</taxon>
        <taxon>Bacillati</taxon>
        <taxon>Bacillota</taxon>
        <taxon>Negativicutes</taxon>
        <taxon>Selenomonadales</taxon>
        <taxon>Selenomonadaceae</taxon>
        <taxon>Selenomonas</taxon>
    </lineage>
</organism>
<reference evidence="7 8" key="1">
    <citation type="submission" date="2019-08" db="EMBL/GenBank/DDBJ databases">
        <title>In-depth cultivation of the pig gut microbiome towards novel bacterial diversity and tailored functional studies.</title>
        <authorList>
            <person name="Wylensek D."/>
            <person name="Hitch T.C.A."/>
            <person name="Clavel T."/>
        </authorList>
    </citation>
    <scope>NUCLEOTIDE SEQUENCE [LARGE SCALE GENOMIC DNA]</scope>
    <source>
        <strain evidence="8">WCA-380-WT-3B3</strain>
    </source>
</reference>
<keyword evidence="8" id="KW-1185">Reference proteome</keyword>
<dbReference type="EC" id="2.7.1.23" evidence="6"/>
<feature type="binding site" evidence="6">
    <location>
        <position position="241"/>
    </location>
    <ligand>
        <name>NAD(+)</name>
        <dbReference type="ChEBI" id="CHEBI:57540"/>
    </ligand>
</feature>
<feature type="binding site" evidence="6">
    <location>
        <begin position="67"/>
        <end position="68"/>
    </location>
    <ligand>
        <name>NAD(+)</name>
        <dbReference type="ChEBI" id="CHEBI:57540"/>
    </ligand>
</feature>
<dbReference type="SUPFAM" id="SSF111331">
    <property type="entry name" value="NAD kinase/diacylglycerol kinase-like"/>
    <property type="match status" value="1"/>
</dbReference>
<feature type="binding site" evidence="6">
    <location>
        <position position="152"/>
    </location>
    <ligand>
        <name>NAD(+)</name>
        <dbReference type="ChEBI" id="CHEBI:57540"/>
    </ligand>
</feature>
<evidence type="ECO:0000256" key="6">
    <source>
        <dbReference type="HAMAP-Rule" id="MF_00361"/>
    </source>
</evidence>
<dbReference type="GO" id="GO:0005524">
    <property type="term" value="F:ATP binding"/>
    <property type="evidence" value="ECO:0007669"/>
    <property type="project" value="UniProtKB-KW"/>
</dbReference>
<accession>A0A6I2UYL7</accession>
<comment type="function">
    <text evidence="6">Involved in the regulation of the intracellular balance of NAD and NADP, and is a key enzyme in the biosynthesis of NADP. Catalyzes specifically the phosphorylation on 2'-hydroxyl of the adenosine moiety of NAD to yield NADP.</text>
</comment>
<dbReference type="GO" id="GO:0046872">
    <property type="term" value="F:metal ion binding"/>
    <property type="evidence" value="ECO:0007669"/>
    <property type="project" value="UniProtKB-UniRule"/>
</dbReference>
<sequence>MQTIAVFPNVGKPQAPEVLQRIFSFYQNKDVRLILPVDESRFFDMEEYGVPDIEHVPADLALSLGGDGTLLGVCRRYGAAAVPVCGVNIGTLGFMADIELSELETKLQKILQGDYRIEHRLLLAGFVRSQEEERFLGHAINDVVVTKGGVARMLHLGLSINDSHLMDYKADGVIVASPTGSTAYSLSAGGPIMNPNIRALLITPICAHTFNMRPLVVGEDDVVHIQIAAIHQDIIVTFDGQESFRLLPGDEVIVMKSNVQAKIVKFEDKDYYQILRTKLWKDA</sequence>
<dbReference type="Pfam" id="PF01513">
    <property type="entry name" value="NAD_kinase"/>
    <property type="match status" value="1"/>
</dbReference>
<keyword evidence="3 6" id="KW-0521">NADP</keyword>
<evidence type="ECO:0000313" key="8">
    <source>
        <dbReference type="Proteomes" id="UP000430222"/>
    </source>
</evidence>
<dbReference type="RefSeq" id="WP_154620135.1">
    <property type="nucleotide sequence ID" value="NZ_CBCTNG010000002.1"/>
</dbReference>
<evidence type="ECO:0000256" key="1">
    <source>
        <dbReference type="ARBA" id="ARBA00022679"/>
    </source>
</evidence>
<comment type="catalytic activity">
    <reaction evidence="5 6">
        <text>NAD(+) + ATP = ADP + NADP(+) + H(+)</text>
        <dbReference type="Rhea" id="RHEA:18629"/>
        <dbReference type="ChEBI" id="CHEBI:15378"/>
        <dbReference type="ChEBI" id="CHEBI:30616"/>
        <dbReference type="ChEBI" id="CHEBI:57540"/>
        <dbReference type="ChEBI" id="CHEBI:58349"/>
        <dbReference type="ChEBI" id="CHEBI:456216"/>
        <dbReference type="EC" id="2.7.1.23"/>
    </reaction>
</comment>
<comment type="subcellular location">
    <subcellularLocation>
        <location evidence="6">Cytoplasm</location>
    </subcellularLocation>
</comment>
<dbReference type="GO" id="GO:0051287">
    <property type="term" value="F:NAD binding"/>
    <property type="evidence" value="ECO:0007669"/>
    <property type="project" value="UniProtKB-ARBA"/>
</dbReference>
<name>A0A6I2UYL7_9FIRM</name>
<dbReference type="EMBL" id="VUNL01000003">
    <property type="protein sequence ID" value="MSV24366.1"/>
    <property type="molecule type" value="Genomic_DNA"/>
</dbReference>
<dbReference type="Gene3D" id="3.40.50.10330">
    <property type="entry name" value="Probable inorganic polyphosphate/atp-NAD kinase, domain 1"/>
    <property type="match status" value="1"/>
</dbReference>
<feature type="binding site" evidence="6">
    <location>
        <begin position="141"/>
        <end position="142"/>
    </location>
    <ligand>
        <name>NAD(+)</name>
        <dbReference type="ChEBI" id="CHEBI:57540"/>
    </ligand>
</feature>
<feature type="active site" description="Proton acceptor" evidence="6">
    <location>
        <position position="67"/>
    </location>
</feature>
<keyword evidence="6" id="KW-0963">Cytoplasm</keyword>
<dbReference type="PANTHER" id="PTHR20275:SF0">
    <property type="entry name" value="NAD KINASE"/>
    <property type="match status" value="1"/>
</dbReference>
<evidence type="ECO:0000256" key="5">
    <source>
        <dbReference type="ARBA" id="ARBA00047925"/>
    </source>
</evidence>
<feature type="binding site" evidence="6">
    <location>
        <position position="169"/>
    </location>
    <ligand>
        <name>NAD(+)</name>
        <dbReference type="ChEBI" id="CHEBI:57540"/>
    </ligand>
</feature>
<evidence type="ECO:0000256" key="2">
    <source>
        <dbReference type="ARBA" id="ARBA00022777"/>
    </source>
</evidence>
<dbReference type="InterPro" id="IPR017438">
    <property type="entry name" value="ATP-NAD_kinase_N"/>
</dbReference>
<feature type="binding site" evidence="6">
    <location>
        <position position="171"/>
    </location>
    <ligand>
        <name>NAD(+)</name>
        <dbReference type="ChEBI" id="CHEBI:57540"/>
    </ligand>
</feature>
<protein>
    <recommendedName>
        <fullName evidence="6">NAD kinase</fullName>
        <ecNumber evidence="6">2.7.1.23</ecNumber>
    </recommendedName>
    <alternativeName>
        <fullName evidence="6">ATP-dependent NAD kinase</fullName>
    </alternativeName>
</protein>
<comment type="cofactor">
    <cofactor evidence="6">
        <name>a divalent metal cation</name>
        <dbReference type="ChEBI" id="CHEBI:60240"/>
    </cofactor>
</comment>
<dbReference type="HAMAP" id="MF_00361">
    <property type="entry name" value="NAD_kinase"/>
    <property type="match status" value="1"/>
</dbReference>
<dbReference type="GO" id="GO:0019674">
    <property type="term" value="P:NAD+ metabolic process"/>
    <property type="evidence" value="ECO:0007669"/>
    <property type="project" value="InterPro"/>
</dbReference>
<evidence type="ECO:0000256" key="4">
    <source>
        <dbReference type="ARBA" id="ARBA00023027"/>
    </source>
</evidence>
<comment type="caution">
    <text evidence="6">Lacks conserved residue(s) required for the propagation of feature annotation.</text>
</comment>
<dbReference type="GO" id="GO:0006741">
    <property type="term" value="P:NADP+ biosynthetic process"/>
    <property type="evidence" value="ECO:0007669"/>
    <property type="project" value="UniProtKB-UniRule"/>
</dbReference>
<dbReference type="PANTHER" id="PTHR20275">
    <property type="entry name" value="NAD KINASE"/>
    <property type="match status" value="1"/>
</dbReference>
<dbReference type="Proteomes" id="UP000430222">
    <property type="component" value="Unassembled WGS sequence"/>
</dbReference>
<dbReference type="Pfam" id="PF20143">
    <property type="entry name" value="NAD_kinase_C"/>
    <property type="match status" value="1"/>
</dbReference>
<comment type="caution">
    <text evidence="7">The sequence shown here is derived from an EMBL/GenBank/DDBJ whole genome shotgun (WGS) entry which is preliminary data.</text>
</comment>
<keyword evidence="6" id="KW-0547">Nucleotide-binding</keyword>
<keyword evidence="1 6" id="KW-0808">Transferase</keyword>
<dbReference type="InterPro" id="IPR016064">
    <property type="entry name" value="NAD/diacylglycerol_kinase_sf"/>
</dbReference>
<keyword evidence="6" id="KW-0067">ATP-binding</keyword>
<keyword evidence="2 6" id="KW-0418">Kinase</keyword>
<dbReference type="Gene3D" id="2.60.200.30">
    <property type="entry name" value="Probable inorganic polyphosphate/atp-NAD kinase, domain 2"/>
    <property type="match status" value="1"/>
</dbReference>
<dbReference type="GO" id="GO:0005737">
    <property type="term" value="C:cytoplasm"/>
    <property type="evidence" value="ECO:0007669"/>
    <property type="project" value="UniProtKB-SubCell"/>
</dbReference>
<gene>
    <name evidence="6" type="primary">nadK</name>
    <name evidence="7" type="ORF">FYJ78_04035</name>
</gene>
<dbReference type="GO" id="GO:0003951">
    <property type="term" value="F:NAD+ kinase activity"/>
    <property type="evidence" value="ECO:0007669"/>
    <property type="project" value="UniProtKB-UniRule"/>
</dbReference>
<keyword evidence="4 6" id="KW-0520">NAD</keyword>